<accession>C3ZXW9</accession>
<gene>
    <name evidence="3" type="ORF">BRAFLDRAFT_106128</name>
</gene>
<feature type="coiled-coil region" evidence="1">
    <location>
        <begin position="109"/>
        <end position="157"/>
    </location>
</feature>
<dbReference type="AlphaFoldDB" id="C3ZXW9"/>
<name>C3ZXW9_BRAFL</name>
<evidence type="ECO:0000256" key="2">
    <source>
        <dbReference type="SAM" id="MobiDB-lite"/>
    </source>
</evidence>
<organism>
    <name type="scientific">Branchiostoma floridae</name>
    <name type="common">Florida lancelet</name>
    <name type="synonym">Amphioxus</name>
    <dbReference type="NCBI Taxonomy" id="7739"/>
    <lineage>
        <taxon>Eukaryota</taxon>
        <taxon>Metazoa</taxon>
        <taxon>Chordata</taxon>
        <taxon>Cephalochordata</taxon>
        <taxon>Leptocardii</taxon>
        <taxon>Amphioxiformes</taxon>
        <taxon>Branchiostomatidae</taxon>
        <taxon>Branchiostoma</taxon>
    </lineage>
</organism>
<keyword evidence="1" id="KW-0175">Coiled coil</keyword>
<sequence>METNLQDEASAITATETNTEPTTTPPVTVLGGLENIILTPLSKVRNSTGKNKEGKSQHGSRSRRALPTDDLQDKSTSEKCNSVHETLYTSLVDELNDLKSLVFSNMVTMDNQEKCINDLKANVQNRKKEVEKQARQIQDLNTKLERQREISKDLAQTISSQKADQEALQAQLTLLLNQPQSVSTTTSRAHGNSQQNDSRIQRLYAEVVSGLEHPNSSTAVQTPTSPDSEAPSTANTQPRAPRATPTSPDSEAPSTANTQPRAPRATSSEAPVTTDTQPPATPPAVPGTQSPVAPTTQTSVNATTQIALSQVLPRGTNMQSTLNKNIATYNNSVEQSCLEDNKLIYIRHRLLSQDRSLYTRDAIHLKHDAGGVKLMVADVKRTLRHHQEAMDSRQRTKPARRPQWMPNTQPYMRPGQHPPPLWNTPRDPSQMYPRNPARAPSHQGTDWNHTRDKQQTVEKLLHMLTDFLKQ</sequence>
<dbReference type="EMBL" id="GG666717">
    <property type="protein sequence ID" value="EEN42629.1"/>
    <property type="molecule type" value="Genomic_DNA"/>
</dbReference>
<feature type="region of interest" description="Disordered" evidence="2">
    <location>
        <begin position="1"/>
        <end position="79"/>
    </location>
</feature>
<reference evidence="3" key="1">
    <citation type="journal article" date="2008" name="Nature">
        <title>The amphioxus genome and the evolution of the chordate karyotype.</title>
        <authorList>
            <consortium name="US DOE Joint Genome Institute (JGI-PGF)"/>
            <person name="Putnam N.H."/>
            <person name="Butts T."/>
            <person name="Ferrier D.E.K."/>
            <person name="Furlong R.F."/>
            <person name="Hellsten U."/>
            <person name="Kawashima T."/>
            <person name="Robinson-Rechavi M."/>
            <person name="Shoguchi E."/>
            <person name="Terry A."/>
            <person name="Yu J.-K."/>
            <person name="Benito-Gutierrez E.L."/>
            <person name="Dubchak I."/>
            <person name="Garcia-Fernandez J."/>
            <person name="Gibson-Brown J.J."/>
            <person name="Grigoriev I.V."/>
            <person name="Horton A.C."/>
            <person name="de Jong P.J."/>
            <person name="Jurka J."/>
            <person name="Kapitonov V.V."/>
            <person name="Kohara Y."/>
            <person name="Kuroki Y."/>
            <person name="Lindquist E."/>
            <person name="Lucas S."/>
            <person name="Osoegawa K."/>
            <person name="Pennacchio L.A."/>
            <person name="Salamov A.A."/>
            <person name="Satou Y."/>
            <person name="Sauka-Spengler T."/>
            <person name="Schmutz J."/>
            <person name="Shin-I T."/>
            <person name="Toyoda A."/>
            <person name="Bronner-Fraser M."/>
            <person name="Fujiyama A."/>
            <person name="Holland L.Z."/>
            <person name="Holland P.W.H."/>
            <person name="Satoh N."/>
            <person name="Rokhsar D.S."/>
        </authorList>
    </citation>
    <scope>NUCLEOTIDE SEQUENCE [LARGE SCALE GENOMIC DNA]</scope>
    <source>
        <strain evidence="3">S238N-H82</strain>
        <tissue evidence="3">Testes</tissue>
    </source>
</reference>
<evidence type="ECO:0000313" key="3">
    <source>
        <dbReference type="EMBL" id="EEN42629.1"/>
    </source>
</evidence>
<protein>
    <submittedName>
        <fullName evidence="3">Uncharacterized protein</fullName>
    </submittedName>
</protein>
<feature type="region of interest" description="Disordered" evidence="2">
    <location>
        <begin position="387"/>
        <end position="450"/>
    </location>
</feature>
<feature type="compositionally biased region" description="Polar residues" evidence="2">
    <location>
        <begin position="214"/>
        <end position="269"/>
    </location>
</feature>
<feature type="compositionally biased region" description="Low complexity" evidence="2">
    <location>
        <begin position="13"/>
        <end position="29"/>
    </location>
</feature>
<evidence type="ECO:0000256" key="1">
    <source>
        <dbReference type="SAM" id="Coils"/>
    </source>
</evidence>
<dbReference type="InParanoid" id="C3ZXW9"/>
<feature type="region of interest" description="Disordered" evidence="2">
    <location>
        <begin position="214"/>
        <end position="297"/>
    </location>
</feature>
<proteinExistence type="predicted"/>